<gene>
    <name evidence="9" type="primary">rpoN</name>
    <name evidence="9" type="ORF">CE561_05445</name>
</gene>
<keyword evidence="8" id="KW-0804">Transcription</keyword>
<evidence type="ECO:0000256" key="1">
    <source>
        <dbReference type="ARBA" id="ARBA00008798"/>
    </source>
</evidence>
<dbReference type="AlphaFoldDB" id="A0A231VJI1"/>
<dbReference type="InterPro" id="IPR007046">
    <property type="entry name" value="RNA_pol_sigma_54_core-bd"/>
</dbReference>
<dbReference type="Pfam" id="PF04552">
    <property type="entry name" value="Sigma54_DBD"/>
    <property type="match status" value="1"/>
</dbReference>
<evidence type="ECO:0000256" key="2">
    <source>
        <dbReference type="ARBA" id="ARBA00022478"/>
    </source>
</evidence>
<dbReference type="EMBL" id="NKHD01000016">
    <property type="protein sequence ID" value="OXT08370.1"/>
    <property type="molecule type" value="Genomic_DNA"/>
</dbReference>
<protein>
    <submittedName>
        <fullName evidence="9">RNA polymerase sigma-54 factor</fullName>
    </submittedName>
</protein>
<dbReference type="PANTHER" id="PTHR32248">
    <property type="entry name" value="RNA POLYMERASE SIGMA-54 FACTOR"/>
    <property type="match status" value="1"/>
</dbReference>
<dbReference type="Pfam" id="PF04963">
    <property type="entry name" value="Sigma54_CBD"/>
    <property type="match status" value="1"/>
</dbReference>
<evidence type="ECO:0000256" key="5">
    <source>
        <dbReference type="ARBA" id="ARBA00023015"/>
    </source>
</evidence>
<keyword evidence="5" id="KW-0805">Transcription regulation</keyword>
<reference evidence="9 10" key="1">
    <citation type="submission" date="2017-06" db="EMBL/GenBank/DDBJ databases">
        <title>Isolation and characterization of a thermophilic and butanogenic Thermoanaerobacterium thermosaccharolyticum M5 capable of efficient degradation of hemicellulose.</title>
        <authorList>
            <person name="Xin F."/>
            <person name="Jiang Y."/>
        </authorList>
    </citation>
    <scope>NUCLEOTIDE SEQUENCE [LARGE SCALE GENOMIC DNA]</scope>
    <source>
        <strain evidence="9 10">M5</strain>
    </source>
</reference>
<keyword evidence="7" id="KW-0238">DNA-binding</keyword>
<dbReference type="GO" id="GO:0016779">
    <property type="term" value="F:nucleotidyltransferase activity"/>
    <property type="evidence" value="ECO:0007669"/>
    <property type="project" value="UniProtKB-KW"/>
</dbReference>
<dbReference type="InterPro" id="IPR038709">
    <property type="entry name" value="RpoN_core-bd_sf"/>
</dbReference>
<proteinExistence type="inferred from homology"/>
<evidence type="ECO:0000256" key="6">
    <source>
        <dbReference type="ARBA" id="ARBA00023082"/>
    </source>
</evidence>
<dbReference type="RefSeq" id="WP_094044681.1">
    <property type="nucleotide sequence ID" value="NZ_CP117248.1"/>
</dbReference>
<dbReference type="GO" id="GO:0016987">
    <property type="term" value="F:sigma factor activity"/>
    <property type="evidence" value="ECO:0007669"/>
    <property type="project" value="UniProtKB-KW"/>
</dbReference>
<comment type="similarity">
    <text evidence="1">Belongs to the sigma-54 factor family.</text>
</comment>
<dbReference type="GO" id="GO:0003677">
    <property type="term" value="F:DNA binding"/>
    <property type="evidence" value="ECO:0007669"/>
    <property type="project" value="UniProtKB-KW"/>
</dbReference>
<accession>A0A231VJI1</accession>
<evidence type="ECO:0000256" key="7">
    <source>
        <dbReference type="ARBA" id="ARBA00023125"/>
    </source>
</evidence>
<dbReference type="GO" id="GO:0000428">
    <property type="term" value="C:DNA-directed RNA polymerase complex"/>
    <property type="evidence" value="ECO:0007669"/>
    <property type="project" value="UniProtKB-KW"/>
</dbReference>
<dbReference type="GO" id="GO:0006352">
    <property type="term" value="P:DNA-templated transcription initiation"/>
    <property type="evidence" value="ECO:0007669"/>
    <property type="project" value="InterPro"/>
</dbReference>
<dbReference type="GO" id="GO:0001216">
    <property type="term" value="F:DNA-binding transcription activator activity"/>
    <property type="evidence" value="ECO:0007669"/>
    <property type="project" value="InterPro"/>
</dbReference>
<dbReference type="InterPro" id="IPR000394">
    <property type="entry name" value="RNA_pol_sigma_54"/>
</dbReference>
<name>A0A231VJI1_THETR</name>
<evidence type="ECO:0000256" key="4">
    <source>
        <dbReference type="ARBA" id="ARBA00022695"/>
    </source>
</evidence>
<dbReference type="Gene3D" id="1.10.10.1330">
    <property type="entry name" value="RNA polymerase sigma-54 factor, core-binding domain"/>
    <property type="match status" value="1"/>
</dbReference>
<keyword evidence="2" id="KW-0240">DNA-directed RNA polymerase</keyword>
<dbReference type="PROSITE" id="PS00718">
    <property type="entry name" value="SIGMA54_2"/>
    <property type="match status" value="1"/>
</dbReference>
<evidence type="ECO:0000313" key="10">
    <source>
        <dbReference type="Proteomes" id="UP000215301"/>
    </source>
</evidence>
<dbReference type="PROSITE" id="PS00717">
    <property type="entry name" value="SIGMA54_1"/>
    <property type="match status" value="1"/>
</dbReference>
<dbReference type="PRINTS" id="PR00045">
    <property type="entry name" value="SIGMA54FCT"/>
</dbReference>
<keyword evidence="3" id="KW-0808">Transferase</keyword>
<organism evidence="9 10">
    <name type="scientific">Thermoanaerobacterium thermosaccharolyticum</name>
    <name type="common">Clostridium thermosaccharolyticum</name>
    <dbReference type="NCBI Taxonomy" id="1517"/>
    <lineage>
        <taxon>Bacteria</taxon>
        <taxon>Bacillati</taxon>
        <taxon>Bacillota</taxon>
        <taxon>Clostridia</taxon>
        <taxon>Thermoanaerobacterales</taxon>
        <taxon>Thermoanaerobacteraceae</taxon>
        <taxon>Thermoanaerobacterium</taxon>
    </lineage>
</organism>
<evidence type="ECO:0000256" key="3">
    <source>
        <dbReference type="ARBA" id="ARBA00022679"/>
    </source>
</evidence>
<dbReference type="PANTHER" id="PTHR32248:SF4">
    <property type="entry name" value="RNA POLYMERASE SIGMA-54 FACTOR"/>
    <property type="match status" value="1"/>
</dbReference>
<dbReference type="PROSITE" id="PS50044">
    <property type="entry name" value="SIGMA54_3"/>
    <property type="match status" value="1"/>
</dbReference>
<dbReference type="PIRSF" id="PIRSF000774">
    <property type="entry name" value="RpoN"/>
    <property type="match status" value="1"/>
</dbReference>
<keyword evidence="4" id="KW-0548">Nucleotidyltransferase</keyword>
<keyword evidence="6" id="KW-0731">Sigma factor</keyword>
<dbReference type="Pfam" id="PF00309">
    <property type="entry name" value="Sigma54_AID"/>
    <property type="match status" value="1"/>
</dbReference>
<evidence type="ECO:0000313" key="9">
    <source>
        <dbReference type="EMBL" id="OXT08370.1"/>
    </source>
</evidence>
<evidence type="ECO:0000256" key="8">
    <source>
        <dbReference type="ARBA" id="ARBA00023163"/>
    </source>
</evidence>
<dbReference type="NCBIfam" id="TIGR02395">
    <property type="entry name" value="rpoN_sigma"/>
    <property type="match status" value="1"/>
</dbReference>
<dbReference type="Proteomes" id="UP000215301">
    <property type="component" value="Unassembled WGS sequence"/>
</dbReference>
<dbReference type="Gene3D" id="1.10.10.60">
    <property type="entry name" value="Homeodomain-like"/>
    <property type="match status" value="1"/>
</dbReference>
<sequence length="449" mass="51947">MKLDIGLNLKQVQKLMMTPQLKQAIEILQLNSYELNELITNELETNPMLEASEEREDIIDAYIEMNKNSDLDKYNYSSDDEEKDDYSFENIVYNETSLTDHLMFQLHITPLQKKLKEICKVIIYDLDSNGYLNDDVKKLSEEYKFNEADVLKALNIVQSFDPPGVGARNLNECLKLQLKSKNLYNGIIKEIIDNYLYEIADNKLAYIAKKLNVDIKEVQNAVDEIKKLNPRPGASFSSYNDTKYVIPDAYIKKVNGDYVVLINESLYPGLRINKSYESILTATDDDNIKKYLSNKIQSAMWLIKSIESRRDTLYKVLSAIVKEQREFFDRIQKYIKPMNLKKIAEIVGVHESTVSRAINGKYVDTPLGVFEIKYFFQNGIENGDGEKFSQEMIKEMIKQLISDEDPKKTLSDQKIAEILVSQGITISRRTVAKYREEMNIPSSGKRKRY</sequence>
<comment type="caution">
    <text evidence="9">The sequence shown here is derived from an EMBL/GenBank/DDBJ whole genome shotgun (WGS) entry which is preliminary data.</text>
</comment>
<dbReference type="InterPro" id="IPR007634">
    <property type="entry name" value="RNA_pol_sigma_54_DNA-bd"/>
</dbReference>